<dbReference type="PANTHER" id="PTHR32133">
    <property type="entry name" value="OS07G0120400 PROTEIN"/>
    <property type="match status" value="1"/>
</dbReference>
<reference evidence="2" key="2">
    <citation type="submission" date="2020-10" db="EMBL/GenBank/DDBJ databases">
        <authorList>
            <person name="Cooper E.A."/>
            <person name="Brenton Z.W."/>
            <person name="Flinn B.S."/>
            <person name="Jenkins J."/>
            <person name="Shu S."/>
            <person name="Flowers D."/>
            <person name="Luo F."/>
            <person name="Wang Y."/>
            <person name="Xia P."/>
            <person name="Barry K."/>
            <person name="Daum C."/>
            <person name="Lipzen A."/>
            <person name="Yoshinaga Y."/>
            <person name="Schmutz J."/>
            <person name="Saski C."/>
            <person name="Vermerris W."/>
            <person name="Kresovich S."/>
        </authorList>
    </citation>
    <scope>NUCLEOTIDE SEQUENCE</scope>
</reference>
<feature type="region of interest" description="Disordered" evidence="1">
    <location>
        <begin position="1"/>
        <end position="38"/>
    </location>
</feature>
<organism evidence="2 3">
    <name type="scientific">Sorghum bicolor</name>
    <name type="common">Sorghum</name>
    <name type="synonym">Sorghum vulgare</name>
    <dbReference type="NCBI Taxonomy" id="4558"/>
    <lineage>
        <taxon>Eukaryota</taxon>
        <taxon>Viridiplantae</taxon>
        <taxon>Streptophyta</taxon>
        <taxon>Embryophyta</taxon>
        <taxon>Tracheophyta</taxon>
        <taxon>Spermatophyta</taxon>
        <taxon>Magnoliopsida</taxon>
        <taxon>Liliopsida</taxon>
        <taxon>Poales</taxon>
        <taxon>Poaceae</taxon>
        <taxon>PACMAD clade</taxon>
        <taxon>Panicoideae</taxon>
        <taxon>Andropogonodae</taxon>
        <taxon>Andropogoneae</taxon>
        <taxon>Sorghinae</taxon>
        <taxon>Sorghum</taxon>
    </lineage>
</organism>
<gene>
    <name evidence="2" type="ORF">BDA96_02G015800</name>
</gene>
<evidence type="ECO:0000313" key="3">
    <source>
        <dbReference type="Proteomes" id="UP000807115"/>
    </source>
</evidence>
<name>A0A921RJI2_SORBI</name>
<evidence type="ECO:0000256" key="1">
    <source>
        <dbReference type="SAM" id="MobiDB-lite"/>
    </source>
</evidence>
<accession>A0A921RJI2</accession>
<protein>
    <submittedName>
        <fullName evidence="2">Uncharacterized protein</fullName>
    </submittedName>
</protein>
<comment type="caution">
    <text evidence="2">The sequence shown here is derived from an EMBL/GenBank/DDBJ whole genome shotgun (WGS) entry which is preliminary data.</text>
</comment>
<sequence>MISWRRCSSASRPRTPRRSCAPRSSASAGAASSPAPASAGELIRVSDFVPTTTFRPHHAERRHRRALDARHGRVLFHGEGRGLSVWDPITDEEWKLPFPPEYAGPSMSWTAMVLCSAAAGAGGCDHLDCHSRPFIVVFVASSVSKDPDAVVTFIYTYSSNAAAWSEPTYSQQPACFVNPWIRSALVGNTLYFGHMLKSSTALKYNMQLRQMSWIQVPSIWPFGRLSALTTTEDGGLRFAVEQDCKLYIWSTKDADEVDTRWEQNGIIELNTFAPS</sequence>
<dbReference type="PANTHER" id="PTHR32133:SF297">
    <property type="entry name" value="F-BOX DOMAIN-CONTAINING PROTEIN"/>
    <property type="match status" value="1"/>
</dbReference>
<dbReference type="Proteomes" id="UP000807115">
    <property type="component" value="Chromosome 2"/>
</dbReference>
<evidence type="ECO:0000313" key="2">
    <source>
        <dbReference type="EMBL" id="KAG0541426.1"/>
    </source>
</evidence>
<dbReference type="EMBL" id="CM027681">
    <property type="protein sequence ID" value="KAG0541426.1"/>
    <property type="molecule type" value="Genomic_DNA"/>
</dbReference>
<dbReference type="AlphaFoldDB" id="A0A921RJI2"/>
<proteinExistence type="predicted"/>
<reference evidence="2" key="1">
    <citation type="journal article" date="2019" name="BMC Genomics">
        <title>A new reference genome for Sorghum bicolor reveals high levels of sequence similarity between sweet and grain genotypes: implications for the genetics of sugar metabolism.</title>
        <authorList>
            <person name="Cooper E.A."/>
            <person name="Brenton Z.W."/>
            <person name="Flinn B.S."/>
            <person name="Jenkins J."/>
            <person name="Shu S."/>
            <person name="Flowers D."/>
            <person name="Luo F."/>
            <person name="Wang Y."/>
            <person name="Xia P."/>
            <person name="Barry K."/>
            <person name="Daum C."/>
            <person name="Lipzen A."/>
            <person name="Yoshinaga Y."/>
            <person name="Schmutz J."/>
            <person name="Saski C."/>
            <person name="Vermerris W."/>
            <person name="Kresovich S."/>
        </authorList>
    </citation>
    <scope>NUCLEOTIDE SEQUENCE</scope>
</reference>